<dbReference type="GO" id="GO:0008270">
    <property type="term" value="F:zinc ion binding"/>
    <property type="evidence" value="ECO:0007669"/>
    <property type="project" value="UniProtKB-UniRule"/>
</dbReference>
<dbReference type="AlphaFoldDB" id="A0A431W1L0"/>
<gene>
    <name evidence="11 15" type="primary">dnaJ</name>
    <name evidence="15" type="ORF">EJ104_03080</name>
</gene>
<name>A0A431W1L0_9DEIO</name>
<dbReference type="InterPro" id="IPR012724">
    <property type="entry name" value="DnaJ"/>
</dbReference>
<evidence type="ECO:0000256" key="2">
    <source>
        <dbReference type="ARBA" id="ARBA00022705"/>
    </source>
</evidence>
<dbReference type="SUPFAM" id="SSF57938">
    <property type="entry name" value="DnaJ/Hsp40 cysteine-rich domain"/>
    <property type="match status" value="1"/>
</dbReference>
<evidence type="ECO:0000256" key="7">
    <source>
        <dbReference type="ARBA" id="ARBA00023016"/>
    </source>
</evidence>
<evidence type="ECO:0000256" key="6">
    <source>
        <dbReference type="ARBA" id="ARBA00022833"/>
    </source>
</evidence>
<dbReference type="Proteomes" id="UP000277766">
    <property type="component" value="Unassembled WGS sequence"/>
</dbReference>
<accession>A0A431W1L0</accession>
<dbReference type="GO" id="GO:0042026">
    <property type="term" value="P:protein refolding"/>
    <property type="evidence" value="ECO:0007669"/>
    <property type="project" value="TreeGrafter"/>
</dbReference>
<dbReference type="InterPro" id="IPR001305">
    <property type="entry name" value="HSP_DnaJ_Cys-rich_dom"/>
</dbReference>
<dbReference type="Gene3D" id="2.60.260.20">
    <property type="entry name" value="Urease metallochaperone UreE, N-terminal domain"/>
    <property type="match status" value="2"/>
</dbReference>
<feature type="domain" description="CR-type" evidence="14">
    <location>
        <begin position="137"/>
        <end position="220"/>
    </location>
</feature>
<dbReference type="InterPro" id="IPR036869">
    <property type="entry name" value="J_dom_sf"/>
</dbReference>
<evidence type="ECO:0000256" key="9">
    <source>
        <dbReference type="ARBA" id="ARBA00061004"/>
    </source>
</evidence>
<dbReference type="GO" id="GO:0006260">
    <property type="term" value="P:DNA replication"/>
    <property type="evidence" value="ECO:0007669"/>
    <property type="project" value="UniProtKB-KW"/>
</dbReference>
<dbReference type="FunFam" id="2.10.230.10:FF:000002">
    <property type="entry name" value="Molecular chaperone DnaJ"/>
    <property type="match status" value="1"/>
</dbReference>
<evidence type="ECO:0000256" key="4">
    <source>
        <dbReference type="ARBA" id="ARBA00022737"/>
    </source>
</evidence>
<comment type="caution">
    <text evidence="15">The sequence shown here is derived from an EMBL/GenBank/DDBJ whole genome shotgun (WGS) entry which is preliminary data.</text>
</comment>
<dbReference type="InterPro" id="IPR018253">
    <property type="entry name" value="DnaJ_domain_CS"/>
</dbReference>
<keyword evidence="2 11" id="KW-0235">DNA replication</keyword>
<dbReference type="HAMAP" id="MF_01152">
    <property type="entry name" value="DnaJ"/>
    <property type="match status" value="1"/>
</dbReference>
<keyword evidence="8 11" id="KW-0143">Chaperone</keyword>
<evidence type="ECO:0000256" key="10">
    <source>
        <dbReference type="ARBA" id="ARBA00067609"/>
    </source>
</evidence>
<dbReference type="InterPro" id="IPR001623">
    <property type="entry name" value="DnaJ_domain"/>
</dbReference>
<comment type="subcellular location">
    <subcellularLocation>
        <location evidence="11">Cytoplasm</location>
    </subcellularLocation>
</comment>
<dbReference type="Pfam" id="PF00684">
    <property type="entry name" value="DnaJ_CXXCXGXG"/>
    <property type="match status" value="1"/>
</dbReference>
<feature type="binding site" evidence="11">
    <location>
        <position position="194"/>
    </location>
    <ligand>
        <name>Zn(2+)</name>
        <dbReference type="ChEBI" id="CHEBI:29105"/>
        <label>2</label>
    </ligand>
</feature>
<dbReference type="SMART" id="SM00271">
    <property type="entry name" value="DnaJ"/>
    <property type="match status" value="1"/>
</dbReference>
<evidence type="ECO:0000256" key="11">
    <source>
        <dbReference type="HAMAP-Rule" id="MF_01152"/>
    </source>
</evidence>
<feature type="binding site" evidence="11">
    <location>
        <position position="211"/>
    </location>
    <ligand>
        <name>Zn(2+)</name>
        <dbReference type="ChEBI" id="CHEBI:29105"/>
        <label>1</label>
    </ligand>
</feature>
<comment type="domain">
    <text evidence="11">The J domain is necessary and sufficient to stimulate DnaK ATPase activity. Zinc center 1 plays an important role in the autonomous, DnaK-independent chaperone activity of DnaJ. Zinc center 2 is essential for interaction with DnaK and for DnaJ activity.</text>
</comment>
<dbReference type="SUPFAM" id="SSF49493">
    <property type="entry name" value="HSP40/DnaJ peptide-binding domain"/>
    <property type="match status" value="2"/>
</dbReference>
<dbReference type="GO" id="GO:0009408">
    <property type="term" value="P:response to heat"/>
    <property type="evidence" value="ECO:0007669"/>
    <property type="project" value="InterPro"/>
</dbReference>
<organism evidence="15 16">
    <name type="scientific">Deinococcus radiophilus</name>
    <dbReference type="NCBI Taxonomy" id="32062"/>
    <lineage>
        <taxon>Bacteria</taxon>
        <taxon>Thermotogati</taxon>
        <taxon>Deinococcota</taxon>
        <taxon>Deinococci</taxon>
        <taxon>Deinococcales</taxon>
        <taxon>Deinococcaceae</taxon>
        <taxon>Deinococcus</taxon>
    </lineage>
</organism>
<dbReference type="Gene3D" id="2.10.230.10">
    <property type="entry name" value="Heat shock protein DnaJ, cysteine-rich domain"/>
    <property type="match status" value="1"/>
</dbReference>
<feature type="binding site" evidence="11">
    <location>
        <position position="208"/>
    </location>
    <ligand>
        <name>Zn(2+)</name>
        <dbReference type="ChEBI" id="CHEBI:29105"/>
        <label>1</label>
    </ligand>
</feature>
<dbReference type="EMBL" id="RXPE01000004">
    <property type="protein sequence ID" value="RTR29388.1"/>
    <property type="molecule type" value="Genomic_DNA"/>
</dbReference>
<evidence type="ECO:0000256" key="1">
    <source>
        <dbReference type="ARBA" id="ARBA00022490"/>
    </source>
</evidence>
<protein>
    <recommendedName>
        <fullName evidence="10 11">Chaperone protein DnaJ</fullName>
    </recommendedName>
</protein>
<comment type="subunit">
    <text evidence="11">Homodimer.</text>
</comment>
<feature type="binding site" evidence="11">
    <location>
        <position position="171"/>
    </location>
    <ligand>
        <name>Zn(2+)</name>
        <dbReference type="ChEBI" id="CHEBI:29105"/>
        <label>2</label>
    </ligand>
</feature>
<dbReference type="Pfam" id="PF01556">
    <property type="entry name" value="DnaJ_C"/>
    <property type="match status" value="1"/>
</dbReference>
<dbReference type="GO" id="GO:0051082">
    <property type="term" value="F:unfolded protein binding"/>
    <property type="evidence" value="ECO:0007669"/>
    <property type="project" value="UniProtKB-UniRule"/>
</dbReference>
<dbReference type="InterPro" id="IPR036410">
    <property type="entry name" value="HSP_DnaJ_Cys-rich_dom_sf"/>
</dbReference>
<dbReference type="Pfam" id="PF00226">
    <property type="entry name" value="DnaJ"/>
    <property type="match status" value="1"/>
</dbReference>
<feature type="zinc finger region" description="CR-type" evidence="12">
    <location>
        <begin position="137"/>
        <end position="220"/>
    </location>
</feature>
<comment type="function">
    <text evidence="11">Participates actively in the response to hyperosmotic and heat shock by preventing the aggregation of stress-denatured proteins and by disaggregating proteins, also in an autonomous, DnaK-independent fashion. Unfolded proteins bind initially to DnaJ; upon interaction with the DnaJ-bound protein, DnaK hydrolyzes its bound ATP, resulting in the formation of a stable complex. GrpE releases ADP from DnaK; ATP binding to DnaK triggers the release of the substrate protein, thus completing the reaction cycle. Several rounds of ATP-dependent interactions between DnaJ, DnaK and GrpE are required for fully efficient folding. Also involved, together with DnaK and GrpE, in the DNA replication of plasmids through activation of initiation proteins.</text>
</comment>
<comment type="cofactor">
    <cofactor evidence="11">
        <name>Zn(2+)</name>
        <dbReference type="ChEBI" id="CHEBI:29105"/>
    </cofactor>
    <text evidence="11">Binds 2 Zn(2+) ions per monomer.</text>
</comment>
<dbReference type="GO" id="GO:0005524">
    <property type="term" value="F:ATP binding"/>
    <property type="evidence" value="ECO:0007669"/>
    <property type="project" value="InterPro"/>
</dbReference>
<dbReference type="PANTHER" id="PTHR43096:SF48">
    <property type="entry name" value="CHAPERONE PROTEIN DNAJ"/>
    <property type="match status" value="1"/>
</dbReference>
<reference evidence="15 16" key="1">
    <citation type="submission" date="2018-12" db="EMBL/GenBank/DDBJ databases">
        <title>Deinococcus radiophilus ATCC 27603 genome sequencing and assembly.</title>
        <authorList>
            <person name="Maclea K.S."/>
            <person name="Maynard C.R."/>
        </authorList>
    </citation>
    <scope>NUCLEOTIDE SEQUENCE [LARGE SCALE GENOMIC DNA]</scope>
    <source>
        <strain evidence="15 16">ATCC 27603</strain>
    </source>
</reference>
<dbReference type="CDD" id="cd10747">
    <property type="entry name" value="DnaJ_C"/>
    <property type="match status" value="1"/>
</dbReference>
<dbReference type="RefSeq" id="WP_126351299.1">
    <property type="nucleotide sequence ID" value="NZ_RXPE01000004.1"/>
</dbReference>
<keyword evidence="5 11" id="KW-0863">Zinc-finger</keyword>
<dbReference type="CDD" id="cd06257">
    <property type="entry name" value="DnaJ"/>
    <property type="match status" value="1"/>
</dbReference>
<proteinExistence type="inferred from homology"/>
<feature type="binding site" evidence="11">
    <location>
        <position position="168"/>
    </location>
    <ligand>
        <name>Zn(2+)</name>
        <dbReference type="ChEBI" id="CHEBI:29105"/>
        <label>2</label>
    </ligand>
</feature>
<evidence type="ECO:0000313" key="15">
    <source>
        <dbReference type="EMBL" id="RTR29388.1"/>
    </source>
</evidence>
<dbReference type="GO" id="GO:0005737">
    <property type="term" value="C:cytoplasm"/>
    <property type="evidence" value="ECO:0007669"/>
    <property type="project" value="UniProtKB-SubCell"/>
</dbReference>
<dbReference type="PROSITE" id="PS00636">
    <property type="entry name" value="DNAJ_1"/>
    <property type="match status" value="1"/>
</dbReference>
<dbReference type="InterPro" id="IPR008971">
    <property type="entry name" value="HSP40/DnaJ_pept-bd"/>
</dbReference>
<evidence type="ECO:0000313" key="16">
    <source>
        <dbReference type="Proteomes" id="UP000277766"/>
    </source>
</evidence>
<keyword evidence="7 11" id="KW-0346">Stress response</keyword>
<keyword evidence="6 11" id="KW-0862">Zinc</keyword>
<dbReference type="SUPFAM" id="SSF46565">
    <property type="entry name" value="Chaperone J-domain"/>
    <property type="match status" value="1"/>
</dbReference>
<dbReference type="FunFam" id="1.10.287.110:FF:000031">
    <property type="entry name" value="Molecular chaperone DnaJ"/>
    <property type="match status" value="1"/>
</dbReference>
<keyword evidence="1 11" id="KW-0963">Cytoplasm</keyword>
<dbReference type="PRINTS" id="PR00625">
    <property type="entry name" value="JDOMAIN"/>
</dbReference>
<dbReference type="FunFam" id="2.60.260.20:FF:000005">
    <property type="entry name" value="Chaperone protein dnaJ 1, mitochondrial"/>
    <property type="match status" value="1"/>
</dbReference>
<dbReference type="PROSITE" id="PS51188">
    <property type="entry name" value="ZF_CR"/>
    <property type="match status" value="1"/>
</dbReference>
<comment type="caution">
    <text evidence="11">Lacks conserved residue(s) required for the propagation of feature annotation.</text>
</comment>
<evidence type="ECO:0000256" key="3">
    <source>
        <dbReference type="ARBA" id="ARBA00022723"/>
    </source>
</evidence>
<dbReference type="OrthoDB" id="9779889at2"/>
<dbReference type="InterPro" id="IPR002939">
    <property type="entry name" value="DnaJ_C"/>
</dbReference>
<sequence length="382" mass="40657">MDYYELLGVAKGASASEIKSAYRKLALKYHPDRNKEEGASEKFAQISEAYAVLSDDDKRAHYDRFGSAPSAGGFPGGDPFGGMGGMGGMGGAGFDPMDLFEQLFGGMAGGMGGRRGPPRGEDIETDAQVSLLQARAGEDIQITVARLTDCQHCGGTKSEPGGKPPETCATCQGRGAVRGQARTIFGVVETQQVCPTCRGEGKQIVDPCTVCHGRGHTLKDEEVTVKLPKGIDEGYRIRVAGKGHQGPGGAGDLYVHIEMEPHEYLRREEEHLIYTAPIGYAHAVLGHEVDVPTLDGVQKIEVKPGTQHGDTHRIRGAGMPRLQGSGSGDLIVAYDVVVPRPSQLSPEAREALEAYARAVGDDVPHKSGEGFFGRIGKLFGRD</sequence>
<comment type="similarity">
    <text evidence="9 11">Belongs to the DnaJ family.</text>
</comment>
<evidence type="ECO:0000256" key="8">
    <source>
        <dbReference type="ARBA" id="ARBA00023186"/>
    </source>
</evidence>
<feature type="binding site" evidence="11">
    <location>
        <position position="150"/>
    </location>
    <ligand>
        <name>Zn(2+)</name>
        <dbReference type="ChEBI" id="CHEBI:29105"/>
        <label>1</label>
    </ligand>
</feature>
<keyword evidence="3 11" id="KW-0479">Metal-binding</keyword>
<keyword evidence="16" id="KW-1185">Reference proteome</keyword>
<dbReference type="CDD" id="cd10719">
    <property type="entry name" value="DnaJ_zf"/>
    <property type="match status" value="1"/>
</dbReference>
<dbReference type="PANTHER" id="PTHR43096">
    <property type="entry name" value="DNAJ HOMOLOG 1, MITOCHONDRIAL-RELATED"/>
    <property type="match status" value="1"/>
</dbReference>
<feature type="binding site" evidence="11">
    <location>
        <position position="153"/>
    </location>
    <ligand>
        <name>Zn(2+)</name>
        <dbReference type="ChEBI" id="CHEBI:29105"/>
        <label>1</label>
    </ligand>
</feature>
<keyword evidence="4 11" id="KW-0677">Repeat</keyword>
<dbReference type="NCBIfam" id="NF010885">
    <property type="entry name" value="PRK14292.1"/>
    <property type="match status" value="1"/>
</dbReference>
<evidence type="ECO:0000259" key="14">
    <source>
        <dbReference type="PROSITE" id="PS51188"/>
    </source>
</evidence>
<dbReference type="PROSITE" id="PS50076">
    <property type="entry name" value="DNAJ_2"/>
    <property type="match status" value="1"/>
</dbReference>
<feature type="domain" description="J" evidence="13">
    <location>
        <begin position="2"/>
        <end position="66"/>
    </location>
</feature>
<evidence type="ECO:0000256" key="12">
    <source>
        <dbReference type="PROSITE-ProRule" id="PRU00546"/>
    </source>
</evidence>
<evidence type="ECO:0000259" key="13">
    <source>
        <dbReference type="PROSITE" id="PS50076"/>
    </source>
</evidence>
<dbReference type="NCBIfam" id="NF008035">
    <property type="entry name" value="PRK10767.1"/>
    <property type="match status" value="1"/>
</dbReference>
<dbReference type="GO" id="GO:0031072">
    <property type="term" value="F:heat shock protein binding"/>
    <property type="evidence" value="ECO:0007669"/>
    <property type="project" value="InterPro"/>
</dbReference>
<feature type="binding site" evidence="11">
    <location>
        <position position="197"/>
    </location>
    <ligand>
        <name>Zn(2+)</name>
        <dbReference type="ChEBI" id="CHEBI:29105"/>
        <label>2</label>
    </ligand>
</feature>
<dbReference type="Gene3D" id="1.10.287.110">
    <property type="entry name" value="DnaJ domain"/>
    <property type="match status" value="1"/>
</dbReference>
<evidence type="ECO:0000256" key="5">
    <source>
        <dbReference type="ARBA" id="ARBA00022771"/>
    </source>
</evidence>